<protein>
    <submittedName>
        <fullName evidence="3">(raccoon dog) hypothetical protein</fullName>
    </submittedName>
</protein>
<gene>
    <name evidence="3" type="ORF">NYPRO_LOCUS15123</name>
</gene>
<dbReference type="InterPro" id="IPR003961">
    <property type="entry name" value="FN3_dom"/>
</dbReference>
<organism evidence="3 4">
    <name type="scientific">Nyctereutes procyonoides</name>
    <name type="common">Raccoon dog</name>
    <name type="synonym">Canis procyonoides</name>
    <dbReference type="NCBI Taxonomy" id="34880"/>
    <lineage>
        <taxon>Eukaryota</taxon>
        <taxon>Metazoa</taxon>
        <taxon>Chordata</taxon>
        <taxon>Craniata</taxon>
        <taxon>Vertebrata</taxon>
        <taxon>Euteleostomi</taxon>
        <taxon>Mammalia</taxon>
        <taxon>Eutheria</taxon>
        <taxon>Laurasiatheria</taxon>
        <taxon>Carnivora</taxon>
        <taxon>Caniformia</taxon>
        <taxon>Canidae</taxon>
        <taxon>Nyctereutes</taxon>
    </lineage>
</organism>
<dbReference type="InterPro" id="IPR013783">
    <property type="entry name" value="Ig-like_fold"/>
</dbReference>
<sequence length="924" mass="101665">MSAFVPVPCCLNDHSFVIELGVRHCEVLSFVFLSNIPPAIQGLSDSIKILELFVGEPFTIQMVLKIYPKNYRTLLKEIEEDTKRWKNIPCSWIGRINISIGEGQTLYGLTHLGNIKNTPDPGLCPLAPWAPGPVPLEVCSRAMQPLLLEEHCIRKIIIVPQTIDYHHTTMPAPIQLSHFISPISPRYPRGPQLMYPPAQREFTPLYIQEPVPQQLPPPLLPLPATFIYQEQHETYSHGRTNYNHCDERAANIGEHMKKKMREGQHGRHKSSSIVTNISLLVNKTNDFSSIPATPSTYSVDYAPSTYIVGNTTSTYAVDNVSCTYTVENALRTKTVENTLCTFTVNNAPSTYTVNNAQNSYIDDNTLSIYTVDNPSSTYLADNTPSISSTDHTPSTFTTDSGLPSTTDSTFTYDSTPRPSPVDSTSSSSISDCASSTPISESVPSTSAIDGALSASSAASNSNTASAQVEISHGNKGSAAGSGYIKQKTGGKQGKSPSSNPAEKGHIREHGESCGIGTEKPVNSILHNLYPHCNQSDSPVRISLLLMISTCSNDNGSKINNYLLEWDEICYMGIMKQHKILKLNASTKYLFRVAAKNSFGLSEFSEIAVFHTSGSMPPTPSPPKLKEAGICNLSLEWCAPTNINPNDSLTYVLEMEEAGSIFAYILERRITASGEVKYTTCPYKPGSPKKPYIKGKIYAHRVKIGWEPPKDNGGTYISSYSLEVRENSDGWFNTRKTINVIHHISKRKTKNHMILSLDAEKAFDKKQHPFLIETLQTFPESPPGVCSSPLLNLAHGLWHAVPWAPKLQHVNSNICEIKWESLEPIKGDPIVYNLQLISQKGTDVNSAGIQEPWGSYSPSVLLSTHKQHPWPGKGGGGKRGSSTGEEKDEKPRTEMSDDTFVLTIVIGFALIVILCAVIIQHFLIN</sequence>
<feature type="compositionally biased region" description="Basic and acidic residues" evidence="1">
    <location>
        <begin position="883"/>
        <end position="892"/>
    </location>
</feature>
<feature type="region of interest" description="Disordered" evidence="1">
    <location>
        <begin position="379"/>
        <end position="445"/>
    </location>
</feature>
<feature type="region of interest" description="Disordered" evidence="1">
    <location>
        <begin position="865"/>
        <end position="892"/>
    </location>
</feature>
<accession>A0A811Z0K6</accession>
<keyword evidence="2" id="KW-1133">Transmembrane helix</keyword>
<evidence type="ECO:0000256" key="2">
    <source>
        <dbReference type="SAM" id="Phobius"/>
    </source>
</evidence>
<dbReference type="CDD" id="cd00063">
    <property type="entry name" value="FN3"/>
    <property type="match status" value="1"/>
</dbReference>
<name>A0A811Z0K6_NYCPR</name>
<feature type="compositionally biased region" description="Polar residues" evidence="1">
    <location>
        <begin position="379"/>
        <end position="403"/>
    </location>
</feature>
<keyword evidence="4" id="KW-1185">Reference proteome</keyword>
<reference evidence="3" key="1">
    <citation type="submission" date="2020-12" db="EMBL/GenBank/DDBJ databases">
        <authorList>
            <consortium name="Molecular Ecology Group"/>
        </authorList>
    </citation>
    <scope>NUCLEOTIDE SEQUENCE</scope>
    <source>
        <strain evidence="3">TBG_1078</strain>
    </source>
</reference>
<dbReference type="SUPFAM" id="SSF49265">
    <property type="entry name" value="Fibronectin type III"/>
    <property type="match status" value="2"/>
</dbReference>
<feature type="region of interest" description="Disordered" evidence="1">
    <location>
        <begin position="465"/>
        <end position="514"/>
    </location>
</feature>
<comment type="caution">
    <text evidence="3">The sequence shown here is derived from an EMBL/GenBank/DDBJ whole genome shotgun (WGS) entry which is preliminary data.</text>
</comment>
<evidence type="ECO:0000256" key="1">
    <source>
        <dbReference type="SAM" id="MobiDB-lite"/>
    </source>
</evidence>
<evidence type="ECO:0000313" key="4">
    <source>
        <dbReference type="Proteomes" id="UP000645828"/>
    </source>
</evidence>
<evidence type="ECO:0000313" key="3">
    <source>
        <dbReference type="EMBL" id="CAD7682331.1"/>
    </source>
</evidence>
<dbReference type="InterPro" id="IPR036116">
    <property type="entry name" value="FN3_sf"/>
</dbReference>
<dbReference type="Gene3D" id="2.60.40.10">
    <property type="entry name" value="Immunoglobulins"/>
    <property type="match status" value="2"/>
</dbReference>
<dbReference type="Proteomes" id="UP000645828">
    <property type="component" value="Unassembled WGS sequence"/>
</dbReference>
<feature type="compositionally biased region" description="Basic and acidic residues" evidence="1">
    <location>
        <begin position="502"/>
        <end position="511"/>
    </location>
</feature>
<dbReference type="EMBL" id="CAJHUB010000754">
    <property type="protein sequence ID" value="CAD7682331.1"/>
    <property type="molecule type" value="Genomic_DNA"/>
</dbReference>
<dbReference type="PANTHER" id="PTHR19446">
    <property type="entry name" value="REVERSE TRANSCRIPTASES"/>
    <property type="match status" value="1"/>
</dbReference>
<feature type="transmembrane region" description="Helical" evidence="2">
    <location>
        <begin position="899"/>
        <end position="923"/>
    </location>
</feature>
<feature type="compositionally biased region" description="Low complexity" evidence="1">
    <location>
        <begin position="404"/>
        <end position="439"/>
    </location>
</feature>
<dbReference type="AlphaFoldDB" id="A0A811Z0K6"/>
<keyword evidence="2" id="KW-0472">Membrane</keyword>
<proteinExistence type="predicted"/>
<keyword evidence="2" id="KW-0812">Transmembrane</keyword>